<feature type="compositionally biased region" description="Polar residues" evidence="1">
    <location>
        <begin position="112"/>
        <end position="124"/>
    </location>
</feature>
<comment type="caution">
    <text evidence="2">The sequence shown here is derived from an EMBL/GenBank/DDBJ whole genome shotgun (WGS) entry which is preliminary data.</text>
</comment>
<proteinExistence type="predicted"/>
<protein>
    <submittedName>
        <fullName evidence="2">Uncharacterized protein</fullName>
    </submittedName>
</protein>
<dbReference type="AlphaFoldDB" id="A0A8S9PHH8"/>
<dbReference type="Proteomes" id="UP000712600">
    <property type="component" value="Unassembled WGS sequence"/>
</dbReference>
<accession>A0A8S9PHH8</accession>
<evidence type="ECO:0000256" key="1">
    <source>
        <dbReference type="SAM" id="MobiDB-lite"/>
    </source>
</evidence>
<evidence type="ECO:0000313" key="3">
    <source>
        <dbReference type="Proteomes" id="UP000712600"/>
    </source>
</evidence>
<feature type="region of interest" description="Disordered" evidence="1">
    <location>
        <begin position="1"/>
        <end position="24"/>
    </location>
</feature>
<sequence length="143" mass="15470">MLGQENVPTPATDRSEYDDQNTDEPSLVITQLPHMHAVRSLRSDRARAKLGRYISGTSGKLGLSWFPNLHVNRRCEFRFPQFGARRRGGGTDQSNSQPHHAQPDMSTDDADNVQTPLNGCSGTDLQAPASDVSVANTPGSGAP</sequence>
<dbReference type="EMBL" id="QGKX02001521">
    <property type="protein sequence ID" value="KAF3514879.1"/>
    <property type="molecule type" value="Genomic_DNA"/>
</dbReference>
<organism evidence="2 3">
    <name type="scientific">Brassica cretica</name>
    <name type="common">Mustard</name>
    <dbReference type="NCBI Taxonomy" id="69181"/>
    <lineage>
        <taxon>Eukaryota</taxon>
        <taxon>Viridiplantae</taxon>
        <taxon>Streptophyta</taxon>
        <taxon>Embryophyta</taxon>
        <taxon>Tracheophyta</taxon>
        <taxon>Spermatophyta</taxon>
        <taxon>Magnoliopsida</taxon>
        <taxon>eudicotyledons</taxon>
        <taxon>Gunneridae</taxon>
        <taxon>Pentapetalae</taxon>
        <taxon>rosids</taxon>
        <taxon>malvids</taxon>
        <taxon>Brassicales</taxon>
        <taxon>Brassicaceae</taxon>
        <taxon>Brassiceae</taxon>
        <taxon>Brassica</taxon>
    </lineage>
</organism>
<gene>
    <name evidence="2" type="ORF">F2Q69_00008783</name>
</gene>
<name>A0A8S9PHH8_BRACR</name>
<evidence type="ECO:0000313" key="2">
    <source>
        <dbReference type="EMBL" id="KAF3514879.1"/>
    </source>
</evidence>
<feature type="region of interest" description="Disordered" evidence="1">
    <location>
        <begin position="82"/>
        <end position="143"/>
    </location>
</feature>
<feature type="compositionally biased region" description="Polar residues" evidence="1">
    <location>
        <begin position="133"/>
        <end position="143"/>
    </location>
</feature>
<reference evidence="2" key="1">
    <citation type="submission" date="2019-12" db="EMBL/GenBank/DDBJ databases">
        <title>Genome sequencing and annotation of Brassica cretica.</title>
        <authorList>
            <person name="Studholme D.J."/>
            <person name="Sarris P."/>
        </authorList>
    </citation>
    <scope>NUCLEOTIDE SEQUENCE</scope>
    <source>
        <strain evidence="2">PFS-109/04</strain>
        <tissue evidence="2">Leaf</tissue>
    </source>
</reference>